<dbReference type="Proteomes" id="UP000494206">
    <property type="component" value="Unassembled WGS sequence"/>
</dbReference>
<keyword evidence="1" id="KW-0472">Membrane</keyword>
<dbReference type="PANTHER" id="PTHR46891">
    <property type="entry name" value="SERPENTINE RECEPTOR, CLASS H-RELATED"/>
    <property type="match status" value="1"/>
</dbReference>
<evidence type="ECO:0000256" key="1">
    <source>
        <dbReference type="SAM" id="Phobius"/>
    </source>
</evidence>
<accession>A0A8S1E7J1</accession>
<comment type="caution">
    <text evidence="2">The sequence shown here is derived from an EMBL/GenBank/DDBJ whole genome shotgun (WGS) entry which is preliminary data.</text>
</comment>
<proteinExistence type="predicted"/>
<feature type="transmembrane region" description="Helical" evidence="1">
    <location>
        <begin position="128"/>
        <end position="148"/>
    </location>
</feature>
<keyword evidence="3" id="KW-1185">Reference proteome</keyword>
<protein>
    <submittedName>
        <fullName evidence="2">Uncharacterized protein</fullName>
    </submittedName>
</protein>
<keyword evidence="1" id="KW-1133">Transmembrane helix</keyword>
<sequence>MAFLQTSCHVLSLLTTPVNLFGTYCIITKSNSNMSTIRNTLLQNHLWASLSDLVYGFLVIPYATFPISGAIVTSTLTWLGVPEPAQIYLITLVISGYGASVVMVFENRQNHVVPVSKFKIESKITRRLFYFLNYVYVFGMPMCMFISTPDQEEAKVKMFERVPCPSIEFFSDHLYILSNSIIVGFVQLGSTTIIIVLTLFYVLHCFIYLFSVKTISRRTRQLQIKFFLCVAIQVSVPFVVCACPFLYFIFATFFNYYNQVVLNFSIIALSLQGYSSTCFMLLIYEPYRNFVFSFLPLHRIPLFKAATVSVVSEPTLSRTK</sequence>
<name>A0A8S1E7J1_9PELO</name>
<organism evidence="2 3">
    <name type="scientific">Caenorhabditis bovis</name>
    <dbReference type="NCBI Taxonomy" id="2654633"/>
    <lineage>
        <taxon>Eukaryota</taxon>
        <taxon>Metazoa</taxon>
        <taxon>Ecdysozoa</taxon>
        <taxon>Nematoda</taxon>
        <taxon>Chromadorea</taxon>
        <taxon>Rhabditida</taxon>
        <taxon>Rhabditina</taxon>
        <taxon>Rhabditomorpha</taxon>
        <taxon>Rhabditoidea</taxon>
        <taxon>Rhabditidae</taxon>
        <taxon>Peloderinae</taxon>
        <taxon>Caenorhabditis</taxon>
    </lineage>
</organism>
<keyword evidence="1" id="KW-0812">Transmembrane</keyword>
<feature type="transmembrane region" description="Helical" evidence="1">
    <location>
        <begin position="181"/>
        <end position="210"/>
    </location>
</feature>
<dbReference type="Pfam" id="PF10318">
    <property type="entry name" value="7TM_GPCR_Srh"/>
    <property type="match status" value="1"/>
</dbReference>
<dbReference type="AlphaFoldDB" id="A0A8S1E7J1"/>
<feature type="transmembrane region" description="Helical" evidence="1">
    <location>
        <begin position="262"/>
        <end position="284"/>
    </location>
</feature>
<evidence type="ECO:0000313" key="3">
    <source>
        <dbReference type="Proteomes" id="UP000494206"/>
    </source>
</evidence>
<dbReference type="EMBL" id="CADEPM010000001">
    <property type="protein sequence ID" value="CAB3396570.1"/>
    <property type="molecule type" value="Genomic_DNA"/>
</dbReference>
<reference evidence="2 3" key="1">
    <citation type="submission" date="2020-04" db="EMBL/GenBank/DDBJ databases">
        <authorList>
            <person name="Laetsch R D."/>
            <person name="Stevens L."/>
            <person name="Kumar S."/>
            <person name="Blaxter L. M."/>
        </authorList>
    </citation>
    <scope>NUCLEOTIDE SEQUENCE [LARGE SCALE GENOMIC DNA]</scope>
</reference>
<feature type="transmembrane region" description="Helical" evidence="1">
    <location>
        <begin position="53"/>
        <end position="81"/>
    </location>
</feature>
<feature type="transmembrane region" description="Helical" evidence="1">
    <location>
        <begin position="87"/>
        <end position="107"/>
    </location>
</feature>
<evidence type="ECO:0000313" key="2">
    <source>
        <dbReference type="EMBL" id="CAB3396570.1"/>
    </source>
</evidence>
<dbReference type="OrthoDB" id="5847550at2759"/>
<dbReference type="InterPro" id="IPR019422">
    <property type="entry name" value="7TM_GPCR_serpentine_rcpt_Srh"/>
</dbReference>
<gene>
    <name evidence="2" type="ORF">CBOVIS_LOCUS101</name>
</gene>
<feature type="transmembrane region" description="Helical" evidence="1">
    <location>
        <begin position="222"/>
        <end position="250"/>
    </location>
</feature>